<feature type="compositionally biased region" description="Polar residues" evidence="1">
    <location>
        <begin position="206"/>
        <end position="217"/>
    </location>
</feature>
<dbReference type="Proteomes" id="UP001175227">
    <property type="component" value="Unassembled WGS sequence"/>
</dbReference>
<sequence length="226" mass="24279">MGGVLDSNKFVTETLGDVNDDHGKVAVSVWLGIGDSLEDVILESPKVVCSDVEKEDISGGPGVGDSGDVWLKKIWGPTPLPDVNVITSPFPEPDNKHESLCHSDEYSVLIRVAVKGLRDFSVELLPLPPRVLTNPRSEDNLSSGTIVYEVNAAQEAELTCKGKTSLHVHINETEATGVFHSQIAVVGIIKYLSSLRVPPNPEVPAASNNGPAQNLPVQVSMFKKRP</sequence>
<evidence type="ECO:0000313" key="3">
    <source>
        <dbReference type="Proteomes" id="UP001175227"/>
    </source>
</evidence>
<name>A0AA39NTX6_9AGAR</name>
<dbReference type="EMBL" id="JAUEPR010000050">
    <property type="protein sequence ID" value="KAK0471514.1"/>
    <property type="molecule type" value="Genomic_DNA"/>
</dbReference>
<proteinExistence type="predicted"/>
<accession>A0AA39NTX6</accession>
<gene>
    <name evidence="2" type="ORF">IW261DRAFT_1425151</name>
</gene>
<keyword evidence="3" id="KW-1185">Reference proteome</keyword>
<protein>
    <submittedName>
        <fullName evidence="2">Uncharacterized protein</fullName>
    </submittedName>
</protein>
<evidence type="ECO:0000256" key="1">
    <source>
        <dbReference type="SAM" id="MobiDB-lite"/>
    </source>
</evidence>
<reference evidence="2" key="1">
    <citation type="submission" date="2023-06" db="EMBL/GenBank/DDBJ databases">
        <authorList>
            <consortium name="Lawrence Berkeley National Laboratory"/>
            <person name="Ahrendt S."/>
            <person name="Sahu N."/>
            <person name="Indic B."/>
            <person name="Wong-Bajracharya J."/>
            <person name="Merenyi Z."/>
            <person name="Ke H.-M."/>
            <person name="Monk M."/>
            <person name="Kocsube S."/>
            <person name="Drula E."/>
            <person name="Lipzen A."/>
            <person name="Balint B."/>
            <person name="Henrissat B."/>
            <person name="Andreopoulos B."/>
            <person name="Martin F.M."/>
            <person name="Harder C.B."/>
            <person name="Rigling D."/>
            <person name="Ford K.L."/>
            <person name="Foster G.D."/>
            <person name="Pangilinan J."/>
            <person name="Papanicolaou A."/>
            <person name="Barry K."/>
            <person name="LaButti K."/>
            <person name="Viragh M."/>
            <person name="Koriabine M."/>
            <person name="Yan M."/>
            <person name="Riley R."/>
            <person name="Champramary S."/>
            <person name="Plett K.L."/>
            <person name="Tsai I.J."/>
            <person name="Slot J."/>
            <person name="Sipos G."/>
            <person name="Plett J."/>
            <person name="Nagy L.G."/>
            <person name="Grigoriev I.V."/>
        </authorList>
    </citation>
    <scope>NUCLEOTIDE SEQUENCE</scope>
    <source>
        <strain evidence="2">ICMP 16352</strain>
    </source>
</reference>
<feature type="region of interest" description="Disordered" evidence="1">
    <location>
        <begin position="202"/>
        <end position="226"/>
    </location>
</feature>
<organism evidence="2 3">
    <name type="scientific">Armillaria novae-zelandiae</name>
    <dbReference type="NCBI Taxonomy" id="153914"/>
    <lineage>
        <taxon>Eukaryota</taxon>
        <taxon>Fungi</taxon>
        <taxon>Dikarya</taxon>
        <taxon>Basidiomycota</taxon>
        <taxon>Agaricomycotina</taxon>
        <taxon>Agaricomycetes</taxon>
        <taxon>Agaricomycetidae</taxon>
        <taxon>Agaricales</taxon>
        <taxon>Marasmiineae</taxon>
        <taxon>Physalacriaceae</taxon>
        <taxon>Armillaria</taxon>
    </lineage>
</organism>
<dbReference type="AlphaFoldDB" id="A0AA39NTX6"/>
<comment type="caution">
    <text evidence="2">The sequence shown here is derived from an EMBL/GenBank/DDBJ whole genome shotgun (WGS) entry which is preliminary data.</text>
</comment>
<evidence type="ECO:0000313" key="2">
    <source>
        <dbReference type="EMBL" id="KAK0471514.1"/>
    </source>
</evidence>